<accession>A0ACB7W0D6</accession>
<evidence type="ECO:0000313" key="1">
    <source>
        <dbReference type="EMBL" id="KAH7680819.1"/>
    </source>
</evidence>
<sequence>MASPRVATSSSLGTSSDLVGKGIGAMNMDDLFRSVYGDAAAEGKTVEEVWREISGGRSGDDGEMTLEDFLARAGAVSVEDVRVASDSVFGVDTVVGVENAVMGFGNEVEGGGRVEKGKKRALVDSMDRAAVQRQKRMIKNRESAARSRERKQAYTVELESLVSQLEEENASLLKEQEEQKRERLEQLKKTLIPVTEKKKPAYQHRRTGSAQW</sequence>
<reference evidence="2" key="1">
    <citation type="journal article" date="2022" name="Nat. Commun.">
        <title>Chromosome evolution and the genetic basis of agronomically important traits in greater yam.</title>
        <authorList>
            <person name="Bredeson J.V."/>
            <person name="Lyons J.B."/>
            <person name="Oniyinde I.O."/>
            <person name="Okereke N.R."/>
            <person name="Kolade O."/>
            <person name="Nnabue I."/>
            <person name="Nwadili C.O."/>
            <person name="Hribova E."/>
            <person name="Parker M."/>
            <person name="Nwogha J."/>
            <person name="Shu S."/>
            <person name="Carlson J."/>
            <person name="Kariba R."/>
            <person name="Muthemba S."/>
            <person name="Knop K."/>
            <person name="Barton G.J."/>
            <person name="Sherwood A.V."/>
            <person name="Lopez-Montes A."/>
            <person name="Asiedu R."/>
            <person name="Jamnadass R."/>
            <person name="Muchugi A."/>
            <person name="Goodstein D."/>
            <person name="Egesi C.N."/>
            <person name="Featherston J."/>
            <person name="Asfaw A."/>
            <person name="Simpson G.G."/>
            <person name="Dolezel J."/>
            <person name="Hendre P.S."/>
            <person name="Van Deynze A."/>
            <person name="Kumar P.L."/>
            <person name="Obidiegwu J.E."/>
            <person name="Bhattacharjee R."/>
            <person name="Rokhsar D.S."/>
        </authorList>
    </citation>
    <scope>NUCLEOTIDE SEQUENCE [LARGE SCALE GENOMIC DNA]</scope>
    <source>
        <strain evidence="2">cv. TDa95/00328</strain>
    </source>
</reference>
<protein>
    <submittedName>
        <fullName evidence="1">ABA responsive element binding factor protein</fullName>
    </submittedName>
</protein>
<name>A0ACB7W0D6_DIOAL</name>
<comment type="caution">
    <text evidence="1">The sequence shown here is derived from an EMBL/GenBank/DDBJ whole genome shotgun (WGS) entry which is preliminary data.</text>
</comment>
<proteinExistence type="predicted"/>
<dbReference type="Proteomes" id="UP000827976">
    <property type="component" value="Chromosome 5"/>
</dbReference>
<dbReference type="EMBL" id="CM037015">
    <property type="protein sequence ID" value="KAH7680819.1"/>
    <property type="molecule type" value="Genomic_DNA"/>
</dbReference>
<evidence type="ECO:0000313" key="2">
    <source>
        <dbReference type="Proteomes" id="UP000827976"/>
    </source>
</evidence>
<gene>
    <name evidence="1" type="ORF">IHE45_05G018300</name>
</gene>
<keyword evidence="2" id="KW-1185">Reference proteome</keyword>
<organism evidence="1 2">
    <name type="scientific">Dioscorea alata</name>
    <name type="common">Purple yam</name>
    <dbReference type="NCBI Taxonomy" id="55571"/>
    <lineage>
        <taxon>Eukaryota</taxon>
        <taxon>Viridiplantae</taxon>
        <taxon>Streptophyta</taxon>
        <taxon>Embryophyta</taxon>
        <taxon>Tracheophyta</taxon>
        <taxon>Spermatophyta</taxon>
        <taxon>Magnoliopsida</taxon>
        <taxon>Liliopsida</taxon>
        <taxon>Dioscoreales</taxon>
        <taxon>Dioscoreaceae</taxon>
        <taxon>Dioscorea</taxon>
    </lineage>
</organism>